<dbReference type="EMBL" id="JMIR01000028">
    <property type="protein sequence ID" value="KEO82095.1"/>
    <property type="molecule type" value="Genomic_DNA"/>
</dbReference>
<gene>
    <name evidence="1" type="ORF">EL26_17450</name>
</gene>
<evidence type="ECO:0000313" key="2">
    <source>
        <dbReference type="Proteomes" id="UP000027931"/>
    </source>
</evidence>
<keyword evidence="2" id="KW-1185">Reference proteome</keyword>
<dbReference type="AlphaFoldDB" id="A0A074LNQ0"/>
<protein>
    <submittedName>
        <fullName evidence="1">Uncharacterized protein</fullName>
    </submittedName>
</protein>
<dbReference type="STRING" id="1157490.EL26_17450"/>
<accession>A0A074LNQ0</accession>
<reference evidence="1 2" key="1">
    <citation type="journal article" date="2013" name="Int. J. Syst. Evol. Microbiol.">
        <title>Tumebacillus flagellatus sp. nov., an alpha-amylase/pullulanase-producing bacterium isolated from cassava wastewater.</title>
        <authorList>
            <person name="Wang Q."/>
            <person name="Xie N."/>
            <person name="Qin Y."/>
            <person name="Shen N."/>
            <person name="Zhu J."/>
            <person name="Mi H."/>
            <person name="Huang R."/>
        </authorList>
    </citation>
    <scope>NUCLEOTIDE SEQUENCE [LARGE SCALE GENOMIC DNA]</scope>
    <source>
        <strain evidence="1 2">GST4</strain>
    </source>
</reference>
<sequence length="186" mass="20926">MKRPRQLLTHQQNLLRRLSNLFTKDENSLLGQLLGAIGGELDRVDPAKTELDRQFTMSSASGSWLDLHGKDWGVTRRDRESDEDYRKRIQAMLPIYSNGPTVGAISDIVKNFTGHPPILLEFGPMSFIMGATPIGNFVFNKESTFAFEVQVQNPGGKEYRKEDLEMVLQLVKPARSKVTIIHQGGI</sequence>
<dbReference type="Proteomes" id="UP000027931">
    <property type="component" value="Unassembled WGS sequence"/>
</dbReference>
<name>A0A074LNQ0_9BACL</name>
<proteinExistence type="predicted"/>
<organism evidence="1 2">
    <name type="scientific">Tumebacillus flagellatus</name>
    <dbReference type="NCBI Taxonomy" id="1157490"/>
    <lineage>
        <taxon>Bacteria</taxon>
        <taxon>Bacillati</taxon>
        <taxon>Bacillota</taxon>
        <taxon>Bacilli</taxon>
        <taxon>Bacillales</taxon>
        <taxon>Alicyclobacillaceae</taxon>
        <taxon>Tumebacillus</taxon>
    </lineage>
</organism>
<evidence type="ECO:0000313" key="1">
    <source>
        <dbReference type="EMBL" id="KEO82095.1"/>
    </source>
</evidence>
<dbReference type="RefSeq" id="WP_038091394.1">
    <property type="nucleotide sequence ID" value="NZ_JMIR01000028.1"/>
</dbReference>
<comment type="caution">
    <text evidence="1">The sequence shown here is derived from an EMBL/GenBank/DDBJ whole genome shotgun (WGS) entry which is preliminary data.</text>
</comment>
<dbReference type="OrthoDB" id="2087266at2"/>
<dbReference type="eggNOG" id="ENOG50340NT">
    <property type="taxonomic scope" value="Bacteria"/>
</dbReference>